<organism evidence="1 2">
    <name type="scientific">Kineococcus endophyticus</name>
    <dbReference type="NCBI Taxonomy" id="1181883"/>
    <lineage>
        <taxon>Bacteria</taxon>
        <taxon>Bacillati</taxon>
        <taxon>Actinomycetota</taxon>
        <taxon>Actinomycetes</taxon>
        <taxon>Kineosporiales</taxon>
        <taxon>Kineosporiaceae</taxon>
        <taxon>Kineococcus</taxon>
    </lineage>
</organism>
<gene>
    <name evidence="1" type="ORF">AB1207_22255</name>
</gene>
<proteinExistence type="predicted"/>
<dbReference type="Proteomes" id="UP001555826">
    <property type="component" value="Unassembled WGS sequence"/>
</dbReference>
<dbReference type="EMBL" id="JBFNQN010000018">
    <property type="protein sequence ID" value="MEW9267476.1"/>
    <property type="molecule type" value="Genomic_DNA"/>
</dbReference>
<comment type="caution">
    <text evidence="1">The sequence shown here is derived from an EMBL/GenBank/DDBJ whole genome shotgun (WGS) entry which is preliminary data.</text>
</comment>
<name>A0ABV3PCV1_9ACTN</name>
<keyword evidence="2" id="KW-1185">Reference proteome</keyword>
<evidence type="ECO:0000313" key="1">
    <source>
        <dbReference type="EMBL" id="MEW9267476.1"/>
    </source>
</evidence>
<sequence length="128" mass="13711">MSISSPSTGPRALTPRERETLTALLERGSDNDRDFPATAADRARWLAQVPQTLAGRSCGCGSCPSIELTDAEGYTPATGDRRVVLNAEAPGALLMLFIDEDRLSYMELAPLKDDSIATFPASTDIQPV</sequence>
<reference evidence="1 2" key="1">
    <citation type="submission" date="2024-07" db="EMBL/GenBank/DDBJ databases">
        <authorList>
            <person name="Thanompreechachai J."/>
            <person name="Duangmal K."/>
        </authorList>
    </citation>
    <scope>NUCLEOTIDE SEQUENCE [LARGE SCALE GENOMIC DNA]</scope>
    <source>
        <strain evidence="1 2">KCTC 19886</strain>
    </source>
</reference>
<dbReference type="RefSeq" id="WP_367640839.1">
    <property type="nucleotide sequence ID" value="NZ_JBFNQN010000018.1"/>
</dbReference>
<protein>
    <submittedName>
        <fullName evidence="1">Uncharacterized protein</fullName>
    </submittedName>
</protein>
<evidence type="ECO:0000313" key="2">
    <source>
        <dbReference type="Proteomes" id="UP001555826"/>
    </source>
</evidence>
<accession>A0ABV3PCV1</accession>